<dbReference type="InterPro" id="IPR031353">
    <property type="entry name" value="NACHT_sigma"/>
</dbReference>
<accession>A0A175VTM1</accession>
<organism evidence="3 4">
    <name type="scientific">Madurella mycetomatis</name>
    <dbReference type="NCBI Taxonomy" id="100816"/>
    <lineage>
        <taxon>Eukaryota</taxon>
        <taxon>Fungi</taxon>
        <taxon>Dikarya</taxon>
        <taxon>Ascomycota</taxon>
        <taxon>Pezizomycotina</taxon>
        <taxon>Sordariomycetes</taxon>
        <taxon>Sordariomycetidae</taxon>
        <taxon>Sordariales</taxon>
        <taxon>Sordariales incertae sedis</taxon>
        <taxon>Madurella</taxon>
    </lineage>
</organism>
<dbReference type="InterPro" id="IPR031352">
    <property type="entry name" value="SesA"/>
</dbReference>
<evidence type="ECO:0000313" key="4">
    <source>
        <dbReference type="Proteomes" id="UP000078237"/>
    </source>
</evidence>
<feature type="domain" description="NACHT-NTPase and P-loop NTPases N-terminal" evidence="2">
    <location>
        <begin position="10"/>
        <end position="130"/>
    </location>
</feature>
<evidence type="ECO:0000313" key="3">
    <source>
        <dbReference type="EMBL" id="KXX74652.1"/>
    </source>
</evidence>
<comment type="caution">
    <text evidence="3">The sequence shown here is derived from an EMBL/GenBank/DDBJ whole genome shotgun (WGS) entry which is preliminary data.</text>
</comment>
<dbReference type="OrthoDB" id="4587217at2759"/>
<dbReference type="Pfam" id="PF17107">
    <property type="entry name" value="SesA"/>
    <property type="match status" value="1"/>
</dbReference>
<proteinExistence type="predicted"/>
<dbReference type="AlphaFoldDB" id="A0A175VTM1"/>
<evidence type="ECO:0008006" key="5">
    <source>
        <dbReference type="Google" id="ProtNLM"/>
    </source>
</evidence>
<evidence type="ECO:0000259" key="2">
    <source>
        <dbReference type="Pfam" id="PF17107"/>
    </source>
</evidence>
<dbReference type="EMBL" id="LCTW02000332">
    <property type="protein sequence ID" value="KXX74652.1"/>
    <property type="molecule type" value="Genomic_DNA"/>
</dbReference>
<dbReference type="Pfam" id="PF17106">
    <property type="entry name" value="NACHT_sigma"/>
    <property type="match status" value="1"/>
</dbReference>
<sequence length="207" mass="22306">MSGVEAVGIISSILGILDVSVKIYRAIGDTQRLPQAFREVEGTLPLIQDTLQTAADRLSAGNPEAGTWESVAPTLQRCKEKAERLKDILQTMELGPHNTRLRRYHRALRTLGKGGLVEELMKGMVQDVQLIAGNHVIKAATEAQISALLKVTHGLSSVPQSAPVTAFTHPGTGSQFNNTGNGTQNINTGDGRQFIAGVINFGGRERW</sequence>
<name>A0A175VTM1_9PEZI</name>
<evidence type="ECO:0000259" key="1">
    <source>
        <dbReference type="Pfam" id="PF17106"/>
    </source>
</evidence>
<dbReference type="Proteomes" id="UP000078237">
    <property type="component" value="Unassembled WGS sequence"/>
</dbReference>
<keyword evidence="4" id="KW-1185">Reference proteome</keyword>
<gene>
    <name evidence="3" type="ORF">MMYC01_208140</name>
</gene>
<reference evidence="3 4" key="1">
    <citation type="journal article" date="2016" name="Genome Announc.">
        <title>Genome Sequence of Madurella mycetomatis mm55, Isolated from a Human Mycetoma Case in Sudan.</title>
        <authorList>
            <person name="Smit S."/>
            <person name="Derks M.F."/>
            <person name="Bervoets S."/>
            <person name="Fahal A."/>
            <person name="van Leeuwen W."/>
            <person name="van Belkum A."/>
            <person name="van de Sande W.W."/>
        </authorList>
    </citation>
    <scope>NUCLEOTIDE SEQUENCE [LARGE SCALE GENOMIC DNA]</scope>
    <source>
        <strain evidence="4">mm55</strain>
    </source>
</reference>
<dbReference type="VEuPathDB" id="FungiDB:MMYC01_208140"/>
<dbReference type="STRING" id="100816.A0A175VTM1"/>
<protein>
    <recommendedName>
        <fullName evidence="5">NACHT-NTPase and P-loop NTPases N-terminal domain-containing protein</fullName>
    </recommendedName>
</protein>
<feature type="domain" description="NACHT-NTPase sigma" evidence="1">
    <location>
        <begin position="166"/>
        <end position="200"/>
    </location>
</feature>